<sequence length="197" mass="22466">MRLLKTAAQAPYNWTISIVQSSGMGKSRMVEEAGNSVFTIPLNLCEDMKQGKKPYPPPDRNMRQFFLECQGKTNLQQQIEYAVFLGVLFTRVSKLVKAQFPELTKEKLPCAWADYLKEGQTVTEVGSNRRTLYDNIIQDVKDKIARKPQTLEDVKESLEKSCKGFLGLTLDHRTRQEDACKIDYFRSWSQGETGGLC</sequence>
<dbReference type="Proteomes" id="UP000663888">
    <property type="component" value="Unassembled WGS sequence"/>
</dbReference>
<gene>
    <name evidence="1" type="ORF">RDB_LOCUS141363</name>
</gene>
<evidence type="ECO:0000313" key="1">
    <source>
        <dbReference type="EMBL" id="CAE6491771.1"/>
    </source>
</evidence>
<name>A0A8H3CR92_9AGAM</name>
<reference evidence="1" key="1">
    <citation type="submission" date="2021-01" db="EMBL/GenBank/DDBJ databases">
        <authorList>
            <person name="Kaushik A."/>
        </authorList>
    </citation>
    <scope>NUCLEOTIDE SEQUENCE</scope>
    <source>
        <strain evidence="1">AG4-R118</strain>
    </source>
</reference>
<dbReference type="EMBL" id="CAJMWX010001490">
    <property type="protein sequence ID" value="CAE6491771.1"/>
    <property type="molecule type" value="Genomic_DNA"/>
</dbReference>
<organism evidence="1 2">
    <name type="scientific">Rhizoctonia solani</name>
    <dbReference type="NCBI Taxonomy" id="456999"/>
    <lineage>
        <taxon>Eukaryota</taxon>
        <taxon>Fungi</taxon>
        <taxon>Dikarya</taxon>
        <taxon>Basidiomycota</taxon>
        <taxon>Agaricomycotina</taxon>
        <taxon>Agaricomycetes</taxon>
        <taxon>Cantharellales</taxon>
        <taxon>Ceratobasidiaceae</taxon>
        <taxon>Rhizoctonia</taxon>
    </lineage>
</organism>
<evidence type="ECO:0000313" key="2">
    <source>
        <dbReference type="Proteomes" id="UP000663888"/>
    </source>
</evidence>
<proteinExistence type="predicted"/>
<comment type="caution">
    <text evidence="1">The sequence shown here is derived from an EMBL/GenBank/DDBJ whole genome shotgun (WGS) entry which is preliminary data.</text>
</comment>
<protein>
    <submittedName>
        <fullName evidence="1">Uncharacterized protein</fullName>
    </submittedName>
</protein>
<accession>A0A8H3CR92</accession>
<dbReference type="AlphaFoldDB" id="A0A8H3CR92"/>